<dbReference type="InterPro" id="IPR007052">
    <property type="entry name" value="CS_dom"/>
</dbReference>
<name>A0A7J6MCR5_PEROL</name>
<dbReference type="InterPro" id="IPR036322">
    <property type="entry name" value="WD40_repeat_dom_sf"/>
</dbReference>
<feature type="region of interest" description="Disordered" evidence="2">
    <location>
        <begin position="86"/>
        <end position="141"/>
    </location>
</feature>
<organism evidence="6 7">
    <name type="scientific">Perkinsus olseni</name>
    <name type="common">Perkinsus atlanticus</name>
    <dbReference type="NCBI Taxonomy" id="32597"/>
    <lineage>
        <taxon>Eukaryota</taxon>
        <taxon>Sar</taxon>
        <taxon>Alveolata</taxon>
        <taxon>Perkinsozoa</taxon>
        <taxon>Perkinsea</taxon>
        <taxon>Perkinsida</taxon>
        <taxon>Perkinsidae</taxon>
        <taxon>Perkinsus</taxon>
    </lineage>
</organism>
<dbReference type="GO" id="GO:0051087">
    <property type="term" value="F:protein-folding chaperone binding"/>
    <property type="evidence" value="ECO:0007669"/>
    <property type="project" value="InterPro"/>
</dbReference>
<dbReference type="SMART" id="SM00320">
    <property type="entry name" value="WD40"/>
    <property type="match status" value="2"/>
</dbReference>
<feature type="domain" description="SGS" evidence="4">
    <location>
        <begin position="135"/>
        <end position="227"/>
    </location>
</feature>
<dbReference type="Gene3D" id="2.130.10.10">
    <property type="entry name" value="YVTN repeat-like/Quinoprotein amine dehydrogenase"/>
    <property type="match status" value="1"/>
</dbReference>
<keyword evidence="1" id="KW-0853">WD repeat</keyword>
<dbReference type="PROSITE" id="PS51048">
    <property type="entry name" value="SGS"/>
    <property type="match status" value="1"/>
</dbReference>
<keyword evidence="3" id="KW-0812">Transmembrane</keyword>
<gene>
    <name evidence="6" type="primary">SUGT1_1</name>
    <name evidence="6" type="ORF">FOL46_001478</name>
</gene>
<dbReference type="CDD" id="cd06466">
    <property type="entry name" value="p23_CS_SGT1_like"/>
    <property type="match status" value="1"/>
</dbReference>
<feature type="compositionally biased region" description="Basic residues" evidence="2">
    <location>
        <begin position="417"/>
        <end position="426"/>
    </location>
</feature>
<evidence type="ECO:0000259" key="5">
    <source>
        <dbReference type="PROSITE" id="PS51203"/>
    </source>
</evidence>
<feature type="transmembrane region" description="Helical" evidence="3">
    <location>
        <begin position="303"/>
        <end position="321"/>
    </location>
</feature>
<evidence type="ECO:0000313" key="7">
    <source>
        <dbReference type="Proteomes" id="UP000572268"/>
    </source>
</evidence>
<dbReference type="Pfam" id="PF04969">
    <property type="entry name" value="CS"/>
    <property type="match status" value="1"/>
</dbReference>
<protein>
    <submittedName>
        <fullName evidence="6">Suppressor of G2 allele of SKP1</fullName>
    </submittedName>
</protein>
<dbReference type="InterPro" id="IPR001680">
    <property type="entry name" value="WD40_rpt"/>
</dbReference>
<feature type="repeat" description="WD" evidence="1">
    <location>
        <begin position="969"/>
        <end position="1010"/>
    </location>
</feature>
<feature type="compositionally biased region" description="Acidic residues" evidence="2">
    <location>
        <begin position="646"/>
        <end position="656"/>
    </location>
</feature>
<feature type="compositionally biased region" description="Low complexity" evidence="2">
    <location>
        <begin position="114"/>
        <end position="123"/>
    </location>
</feature>
<dbReference type="EMBL" id="JABANN010000141">
    <property type="protein sequence ID" value="KAF4669388.1"/>
    <property type="molecule type" value="Genomic_DNA"/>
</dbReference>
<sequence>MASIPPSKLDWYQTADTVTITIKLKDVDPITGIENIDFGERSVKATINHDDKGSVEHYRLDLELWGSIKADKATYEITPYKVELHLPKGDNQPQQWPSLRCDKGVSSPKGLRDAASSAPVSAPKVDTTTASESSSYPSSSKVHRDWSAIDKMCDEELKGEKENGDAALNALFRQIYADANEDTRRAMVKSFQTSGGTVLSTNWDEVGKADYEGKDRPDAPDGQEWRKKGFASGSFQLSSPSLMSSPSYLSPQYKILLITLLCLRLCQGVCLNIRHLDDDTPAAAVVPTPTPEHKRHGYHRAELIGAWIIITVVPVACIVFFCATAPRVRQREILFKLFHRDGVFNAPAAAVEMKDLELGSTAGSSSSPRAAGSSSWWDRLRGRSKAAARAGGGMAATVIGKAKPVIKSAAAKIDRSRVKRHHRKQTQRGFRQLGGQDGGDHVKYNIYDDEDNTTFGGFDGPSPSSLSSSPSSSWSSSLVSSSRDESPSSSSAAAAAAAAAVVGASSSLDLIGYYDYYRREGEVHQEFRKEAVVTTTGDGVQASESTVRRVSFDAPPAVDVEEGPQITEVSNDNNSSNSGATMPTMVVEEPPDESPRGRVRASTSSSSYSGTSRRTSGMILSDDDERYLSANESNCYQSCSDGSRSDDEEEEEEMLELGESSFTTESSGPDVITGGASNSSSDDVTHRKGDVANRVPFIRGIMASRPPPPPTEYFSRHPIEHKIEGANSDGDSFFLYPAMIYNNLTIATAATEGSVDRLPRSSSRVAYVADDGHHIHLLEGSASAVRVVGSTTLKGRVNSMRYHTLHHQHPTTTVLVITSTDGAYIYTDDLRRTLCYIPPPSVHARDDDEVHFTASTVVTGMHGDSSEETNEGHLIIGASDGSCRVIPFKGDKLGSAPSAQQLRPAVGTPPGVSAMCSMEVASINTPCGNAEAPVISCGCPTPNCLIAAHGDGKLRIFDAAADWQLRFEISAHGRSITGMAVHEAKHLVATISEDTILNLWRVDRDKELDNSFGTPHLIGSTQVAQRMLTGVCFGHGFFPPSDDDGGDDGLLVLGYDSDTLYSMV</sequence>
<comment type="caution">
    <text evidence="6">The sequence shown here is derived from an EMBL/GenBank/DDBJ whole genome shotgun (WGS) entry which is preliminary data.</text>
</comment>
<keyword evidence="3" id="KW-0472">Membrane</keyword>
<dbReference type="InterPro" id="IPR008978">
    <property type="entry name" value="HSP20-like_chaperone"/>
</dbReference>
<evidence type="ECO:0000256" key="2">
    <source>
        <dbReference type="SAM" id="MobiDB-lite"/>
    </source>
</evidence>
<evidence type="ECO:0000256" key="1">
    <source>
        <dbReference type="PROSITE-ProRule" id="PRU00221"/>
    </source>
</evidence>
<dbReference type="InterPro" id="IPR007699">
    <property type="entry name" value="SGS_dom"/>
</dbReference>
<feature type="region of interest" description="Disordered" evidence="2">
    <location>
        <begin position="554"/>
        <end position="687"/>
    </location>
</feature>
<feature type="compositionally biased region" description="Low complexity" evidence="2">
    <location>
        <begin position="131"/>
        <end position="140"/>
    </location>
</feature>
<feature type="compositionally biased region" description="Polar residues" evidence="2">
    <location>
        <begin position="567"/>
        <end position="581"/>
    </location>
</feature>
<evidence type="ECO:0000256" key="3">
    <source>
        <dbReference type="SAM" id="Phobius"/>
    </source>
</evidence>
<dbReference type="PANTHER" id="PTHR45862">
    <property type="entry name" value="PROTEIN SGT1 HOMOLOG"/>
    <property type="match status" value="1"/>
</dbReference>
<feature type="compositionally biased region" description="Low complexity" evidence="2">
    <location>
        <begin position="600"/>
        <end position="617"/>
    </location>
</feature>
<feature type="domain" description="CS" evidence="5">
    <location>
        <begin position="4"/>
        <end position="100"/>
    </location>
</feature>
<evidence type="ECO:0000259" key="4">
    <source>
        <dbReference type="PROSITE" id="PS51048"/>
    </source>
</evidence>
<dbReference type="AlphaFoldDB" id="A0A7J6MCR5"/>
<dbReference type="Proteomes" id="UP000572268">
    <property type="component" value="Unassembled WGS sequence"/>
</dbReference>
<dbReference type="InterPro" id="IPR015943">
    <property type="entry name" value="WD40/YVTN_repeat-like_dom_sf"/>
</dbReference>
<accession>A0A7J6MCR5</accession>
<dbReference type="SUPFAM" id="SSF49764">
    <property type="entry name" value="HSP20-like chaperones"/>
    <property type="match status" value="1"/>
</dbReference>
<dbReference type="Pfam" id="PF05002">
    <property type="entry name" value="SGS"/>
    <property type="match status" value="1"/>
</dbReference>
<keyword evidence="3" id="KW-1133">Transmembrane helix</keyword>
<evidence type="ECO:0000313" key="6">
    <source>
        <dbReference type="EMBL" id="KAF4669388.1"/>
    </source>
</evidence>
<proteinExistence type="predicted"/>
<dbReference type="PROSITE" id="PS50082">
    <property type="entry name" value="WD_REPEATS_2"/>
    <property type="match status" value="1"/>
</dbReference>
<feature type="region of interest" description="Disordered" evidence="2">
    <location>
        <begin position="410"/>
        <end position="488"/>
    </location>
</feature>
<feature type="compositionally biased region" description="Low complexity" evidence="2">
    <location>
        <begin position="462"/>
        <end position="488"/>
    </location>
</feature>
<reference evidence="6 7" key="1">
    <citation type="submission" date="2020-04" db="EMBL/GenBank/DDBJ databases">
        <title>Perkinsus olseni comparative genomics.</title>
        <authorList>
            <person name="Bogema D.R."/>
        </authorList>
    </citation>
    <scope>NUCLEOTIDE SEQUENCE [LARGE SCALE GENOMIC DNA]</scope>
    <source>
        <strain evidence="6">ATCC PRA-31</strain>
    </source>
</reference>
<dbReference type="Gene3D" id="2.60.40.790">
    <property type="match status" value="1"/>
</dbReference>
<dbReference type="SUPFAM" id="SSF50978">
    <property type="entry name" value="WD40 repeat-like"/>
    <property type="match status" value="1"/>
</dbReference>
<dbReference type="PROSITE" id="PS51203">
    <property type="entry name" value="CS"/>
    <property type="match status" value="1"/>
</dbReference>
<dbReference type="InterPro" id="IPR044563">
    <property type="entry name" value="Sgt1-like"/>
</dbReference>